<dbReference type="SUPFAM" id="SSF46785">
    <property type="entry name" value="Winged helix' DNA-binding domain"/>
    <property type="match status" value="1"/>
</dbReference>
<dbReference type="RefSeq" id="WP_184752054.1">
    <property type="nucleotide sequence ID" value="NZ_BAAAJR010000001.1"/>
</dbReference>
<organism evidence="3 4">
    <name type="scientific">Microbacterium thalassium</name>
    <dbReference type="NCBI Taxonomy" id="362649"/>
    <lineage>
        <taxon>Bacteria</taxon>
        <taxon>Bacillati</taxon>
        <taxon>Actinomycetota</taxon>
        <taxon>Actinomycetes</taxon>
        <taxon>Micrococcales</taxon>
        <taxon>Microbacteriaceae</taxon>
        <taxon>Microbacterium</taxon>
    </lineage>
</organism>
<dbReference type="PRINTS" id="PR00038">
    <property type="entry name" value="HTHLUXR"/>
</dbReference>
<gene>
    <name evidence="3" type="ORF">HD594_003213</name>
</gene>
<dbReference type="GO" id="GO:0006355">
    <property type="term" value="P:regulation of DNA-templated transcription"/>
    <property type="evidence" value="ECO:0007669"/>
    <property type="project" value="InterPro"/>
</dbReference>
<keyword evidence="4" id="KW-1185">Reference proteome</keyword>
<dbReference type="SUPFAM" id="SSF48452">
    <property type="entry name" value="TPR-like"/>
    <property type="match status" value="1"/>
</dbReference>
<feature type="domain" description="HTH luxR-type" evidence="2">
    <location>
        <begin position="614"/>
        <end position="679"/>
    </location>
</feature>
<evidence type="ECO:0000313" key="3">
    <source>
        <dbReference type="EMBL" id="MBB6392900.1"/>
    </source>
</evidence>
<dbReference type="CDD" id="cd06170">
    <property type="entry name" value="LuxR_C_like"/>
    <property type="match status" value="1"/>
</dbReference>
<dbReference type="PROSITE" id="PS50043">
    <property type="entry name" value="HTH_LUXR_2"/>
    <property type="match status" value="1"/>
</dbReference>
<dbReference type="Proteomes" id="UP000537775">
    <property type="component" value="Unassembled WGS sequence"/>
</dbReference>
<dbReference type="AlphaFoldDB" id="A0A7X0FSH6"/>
<sequence>MPGAGETAADVEPFDGPASSGALAGLLDVLAVLGEDVGVAEVAHALGVDDSTAVEALAELELIGQVRARPPARFALAPTARAERIAAMTVAEQAQVQRRAAEALHRCGHPPGRVAAHLGAAYPFCAPWAIEAQREAARAARRRGARDEAVERLDWCVSAGCEGAVRTEMVIELAQAELAAGREEGAERLRWLARTITERPALVRIGEVLYSMGRFAEAVATFAAVLDARCDGWEQLDEWGARALAGDIVSRLLMGESIPGRLASLDRLVQSLPDDAGLRRGPVPAILLATAAGTLALGVDRRVPVVRGWLDAVADSGRAMPRSLLESHPAALVFCGEPARAIEVLDAGLAEAVSEDAVVEYTSLRAIRAFAMFVRGDLSAAEADADDVLRLSRRTPTASRAAIGPARYAIVSASVLRGEFGHASQALESPALDGAGLMTGWDALARGTLALVTGRPDAALAAFRAAGRAFTVNGASGLLGGWRGRAAEALLLLGRVGEAIGLLEDEVRFARDAGAVGSEAAASRLLSRTVPDPAARALALEAVVALADSGAPMVERAAARIEWGMALRRADDRAAARDALRDGAALARACGATQLDALATGELSAAGARAVARPLTGAESLSPSERRVAELAARPATNREIARMLFLSVKTVETHLSSVYRKLGVAGRRHLAAALAPPPDSGGDGSGDPGGRGGA</sequence>
<dbReference type="InterPro" id="IPR000792">
    <property type="entry name" value="Tscrpt_reg_LuxR_C"/>
</dbReference>
<evidence type="ECO:0000256" key="1">
    <source>
        <dbReference type="SAM" id="MobiDB-lite"/>
    </source>
</evidence>
<dbReference type="SUPFAM" id="SSF46894">
    <property type="entry name" value="C-terminal effector domain of the bipartite response regulators"/>
    <property type="match status" value="1"/>
</dbReference>
<evidence type="ECO:0000313" key="4">
    <source>
        <dbReference type="Proteomes" id="UP000537775"/>
    </source>
</evidence>
<feature type="region of interest" description="Disordered" evidence="1">
    <location>
        <begin position="674"/>
        <end position="695"/>
    </location>
</feature>
<dbReference type="Pfam" id="PF00196">
    <property type="entry name" value="GerE"/>
    <property type="match status" value="1"/>
</dbReference>
<dbReference type="EMBL" id="JACHML010000001">
    <property type="protein sequence ID" value="MBB6392900.1"/>
    <property type="molecule type" value="Genomic_DNA"/>
</dbReference>
<dbReference type="SMART" id="SM00421">
    <property type="entry name" value="HTH_LUXR"/>
    <property type="match status" value="1"/>
</dbReference>
<dbReference type="InterPro" id="IPR036388">
    <property type="entry name" value="WH-like_DNA-bd_sf"/>
</dbReference>
<evidence type="ECO:0000259" key="2">
    <source>
        <dbReference type="PROSITE" id="PS50043"/>
    </source>
</evidence>
<dbReference type="Gene3D" id="1.10.10.10">
    <property type="entry name" value="Winged helix-like DNA-binding domain superfamily/Winged helix DNA-binding domain"/>
    <property type="match status" value="1"/>
</dbReference>
<reference evidence="3 4" key="1">
    <citation type="submission" date="2020-08" db="EMBL/GenBank/DDBJ databases">
        <title>Sequencing the genomes of 1000 actinobacteria strains.</title>
        <authorList>
            <person name="Klenk H.-P."/>
        </authorList>
    </citation>
    <scope>NUCLEOTIDE SEQUENCE [LARGE SCALE GENOMIC DNA]</scope>
    <source>
        <strain evidence="3 4">DSM 12511</strain>
    </source>
</reference>
<dbReference type="InterPro" id="IPR011990">
    <property type="entry name" value="TPR-like_helical_dom_sf"/>
</dbReference>
<accession>A0A7X0FSH6</accession>
<dbReference type="InterPro" id="IPR016032">
    <property type="entry name" value="Sig_transdc_resp-reg_C-effctor"/>
</dbReference>
<proteinExistence type="predicted"/>
<comment type="caution">
    <text evidence="3">The sequence shown here is derived from an EMBL/GenBank/DDBJ whole genome shotgun (WGS) entry which is preliminary data.</text>
</comment>
<feature type="compositionally biased region" description="Gly residues" evidence="1">
    <location>
        <begin position="682"/>
        <end position="695"/>
    </location>
</feature>
<dbReference type="GO" id="GO:0003677">
    <property type="term" value="F:DNA binding"/>
    <property type="evidence" value="ECO:0007669"/>
    <property type="project" value="UniProtKB-KW"/>
</dbReference>
<name>A0A7X0FSH6_9MICO</name>
<keyword evidence="3" id="KW-0238">DNA-binding</keyword>
<dbReference type="InterPro" id="IPR036390">
    <property type="entry name" value="WH_DNA-bd_sf"/>
</dbReference>
<protein>
    <submittedName>
        <fullName evidence="3">DNA-binding CsgD family transcriptional regulator/uncharacterized protein with PIN domain</fullName>
    </submittedName>
</protein>